<reference evidence="1 2" key="1">
    <citation type="submission" date="2023-05" db="EMBL/GenBank/DDBJ databases">
        <title>B98-5 Cell Line De Novo Hybrid Assembly: An Optical Mapping Approach.</title>
        <authorList>
            <person name="Kananen K."/>
            <person name="Auerbach J.A."/>
            <person name="Kautto E."/>
            <person name="Blachly J.S."/>
        </authorList>
    </citation>
    <scope>NUCLEOTIDE SEQUENCE [LARGE SCALE GENOMIC DNA]</scope>
    <source>
        <strain evidence="1">B95-8</strain>
        <tissue evidence="1">Cell line</tissue>
    </source>
</reference>
<evidence type="ECO:0000313" key="1">
    <source>
        <dbReference type="EMBL" id="KAK2109572.1"/>
    </source>
</evidence>
<evidence type="ECO:0000313" key="2">
    <source>
        <dbReference type="Proteomes" id="UP001266305"/>
    </source>
</evidence>
<name>A0ABQ9VJZ6_SAGOE</name>
<feature type="non-terminal residue" evidence="1">
    <location>
        <position position="55"/>
    </location>
</feature>
<comment type="caution">
    <text evidence="1">The sequence shown here is derived from an EMBL/GenBank/DDBJ whole genome shotgun (WGS) entry which is preliminary data.</text>
</comment>
<dbReference type="EMBL" id="JASSZA010000005">
    <property type="protein sequence ID" value="KAK2109572.1"/>
    <property type="molecule type" value="Genomic_DNA"/>
</dbReference>
<protein>
    <submittedName>
        <fullName evidence="1">Uncharacterized protein</fullName>
    </submittedName>
</protein>
<gene>
    <name evidence="1" type="ORF">P7K49_009318</name>
</gene>
<proteinExistence type="predicted"/>
<accession>A0ABQ9VJZ6</accession>
<keyword evidence="2" id="KW-1185">Reference proteome</keyword>
<dbReference type="Proteomes" id="UP001266305">
    <property type="component" value="Unassembled WGS sequence"/>
</dbReference>
<sequence length="55" mass="6123">MGYPTCTSTLRGSCHTMTQLQVEDWPHPTAGAIQCLPCNPWIPLAGKLVWKLEQL</sequence>
<organism evidence="1 2">
    <name type="scientific">Saguinus oedipus</name>
    <name type="common">Cotton-top tamarin</name>
    <name type="synonym">Oedipomidas oedipus</name>
    <dbReference type="NCBI Taxonomy" id="9490"/>
    <lineage>
        <taxon>Eukaryota</taxon>
        <taxon>Metazoa</taxon>
        <taxon>Chordata</taxon>
        <taxon>Craniata</taxon>
        <taxon>Vertebrata</taxon>
        <taxon>Euteleostomi</taxon>
        <taxon>Mammalia</taxon>
        <taxon>Eutheria</taxon>
        <taxon>Euarchontoglires</taxon>
        <taxon>Primates</taxon>
        <taxon>Haplorrhini</taxon>
        <taxon>Platyrrhini</taxon>
        <taxon>Cebidae</taxon>
        <taxon>Callitrichinae</taxon>
        <taxon>Saguinus</taxon>
    </lineage>
</organism>